<dbReference type="InterPro" id="IPR044068">
    <property type="entry name" value="CB"/>
</dbReference>
<dbReference type="Pfam" id="PF14659">
    <property type="entry name" value="Phage_int_SAM_3"/>
    <property type="match status" value="1"/>
</dbReference>
<dbReference type="GO" id="GO:0003677">
    <property type="term" value="F:DNA binding"/>
    <property type="evidence" value="ECO:0007669"/>
    <property type="project" value="UniProtKB-UniRule"/>
</dbReference>
<evidence type="ECO:0000313" key="7">
    <source>
        <dbReference type="Proteomes" id="UP000295680"/>
    </source>
</evidence>
<accession>A0A4R2JHB2</accession>
<dbReference type="Gene3D" id="1.10.150.130">
    <property type="match status" value="1"/>
</dbReference>
<dbReference type="EMBL" id="SLWS01000004">
    <property type="protein sequence ID" value="TCO59221.1"/>
    <property type="molecule type" value="Genomic_DNA"/>
</dbReference>
<dbReference type="Gene3D" id="1.10.443.10">
    <property type="entry name" value="Intergrase catalytic core"/>
    <property type="match status" value="1"/>
</dbReference>
<dbReference type="AlphaFoldDB" id="A0A4R2JHB2"/>
<evidence type="ECO:0000256" key="3">
    <source>
        <dbReference type="PROSITE-ProRule" id="PRU01248"/>
    </source>
</evidence>
<proteinExistence type="predicted"/>
<name>A0A4R2JHB2_9PSEU</name>
<feature type="domain" description="Core-binding (CB)" evidence="5">
    <location>
        <begin position="59"/>
        <end position="139"/>
    </location>
</feature>
<keyword evidence="7" id="KW-1185">Reference proteome</keyword>
<evidence type="ECO:0000313" key="6">
    <source>
        <dbReference type="EMBL" id="TCO59221.1"/>
    </source>
</evidence>
<protein>
    <submittedName>
        <fullName evidence="6">Integrase-like protein</fullName>
    </submittedName>
</protein>
<keyword evidence="1 3" id="KW-0238">DNA-binding</keyword>
<sequence length="405" mass="46331">MSWVEHTSGQHWRVRYRRPGGFVASEGGFTDQQTAETRAHEIDDDRQRRAFRGLTGSRTTVDEWLVCWWTTLNVDETTLDNYHYLVGKHIAPRFGILPLRNLRSSDINRWSIKLHDAGYEHSTVEGIVSLFRRILGDAVEDGLLPVNPIHPHHNRGKRAFHIQHEMLWATPEEVLRAAQQAERLHNRTSALLIITAAWTGCRWGELAGLQRLNTHPDDRVIVIDPDVGALKETAHRQWLGPPKTPASARTVTLPVFLAVLLKHHLATHDPLGRLSQRLRRFPLAAHVAPTHLQPCLRRQPHPTTPHRAPLPHPARPDIPRTQTQPQDLAHRRRHPRNRPSPTTGPPPRQACRGGLQPRRRRSRSPHPSRPQTRLARRTTRPRRAPSTTTGPNAYRTHPPTPRHRC</sequence>
<dbReference type="PROSITE" id="PS51900">
    <property type="entry name" value="CB"/>
    <property type="match status" value="1"/>
</dbReference>
<evidence type="ECO:0000256" key="4">
    <source>
        <dbReference type="SAM" id="MobiDB-lite"/>
    </source>
</evidence>
<comment type="caution">
    <text evidence="6">The sequence shown here is derived from an EMBL/GenBank/DDBJ whole genome shotgun (WGS) entry which is preliminary data.</text>
</comment>
<dbReference type="InterPro" id="IPR004107">
    <property type="entry name" value="Integrase_SAM-like_N"/>
</dbReference>
<evidence type="ECO:0000256" key="1">
    <source>
        <dbReference type="ARBA" id="ARBA00023125"/>
    </source>
</evidence>
<organism evidence="6 7">
    <name type="scientific">Actinocrispum wychmicini</name>
    <dbReference type="NCBI Taxonomy" id="1213861"/>
    <lineage>
        <taxon>Bacteria</taxon>
        <taxon>Bacillati</taxon>
        <taxon>Actinomycetota</taxon>
        <taxon>Actinomycetes</taxon>
        <taxon>Pseudonocardiales</taxon>
        <taxon>Pseudonocardiaceae</taxon>
        <taxon>Actinocrispum</taxon>
    </lineage>
</organism>
<dbReference type="GO" id="GO:0006310">
    <property type="term" value="P:DNA recombination"/>
    <property type="evidence" value="ECO:0007669"/>
    <property type="project" value="UniProtKB-KW"/>
</dbReference>
<dbReference type="InterPro" id="IPR013762">
    <property type="entry name" value="Integrase-like_cat_sf"/>
</dbReference>
<dbReference type="InterPro" id="IPR010998">
    <property type="entry name" value="Integrase_recombinase_N"/>
</dbReference>
<keyword evidence="2" id="KW-0233">DNA recombination</keyword>
<dbReference type="Proteomes" id="UP000295680">
    <property type="component" value="Unassembled WGS sequence"/>
</dbReference>
<dbReference type="GO" id="GO:0015074">
    <property type="term" value="P:DNA integration"/>
    <property type="evidence" value="ECO:0007669"/>
    <property type="project" value="InterPro"/>
</dbReference>
<dbReference type="InterPro" id="IPR011010">
    <property type="entry name" value="DNA_brk_join_enz"/>
</dbReference>
<evidence type="ECO:0000259" key="5">
    <source>
        <dbReference type="PROSITE" id="PS51900"/>
    </source>
</evidence>
<gene>
    <name evidence="6" type="ORF">EV192_10462</name>
</gene>
<feature type="compositionally biased region" description="Basic residues" evidence="4">
    <location>
        <begin position="357"/>
        <end position="366"/>
    </location>
</feature>
<feature type="compositionally biased region" description="Basic residues" evidence="4">
    <location>
        <begin position="374"/>
        <end position="383"/>
    </location>
</feature>
<evidence type="ECO:0000256" key="2">
    <source>
        <dbReference type="ARBA" id="ARBA00023172"/>
    </source>
</evidence>
<dbReference type="SUPFAM" id="SSF56349">
    <property type="entry name" value="DNA breaking-rejoining enzymes"/>
    <property type="match status" value="1"/>
</dbReference>
<feature type="region of interest" description="Disordered" evidence="4">
    <location>
        <begin position="292"/>
        <end position="405"/>
    </location>
</feature>
<reference evidence="6 7" key="1">
    <citation type="submission" date="2019-03" db="EMBL/GenBank/DDBJ databases">
        <title>Genomic Encyclopedia of Type Strains, Phase IV (KMG-IV): sequencing the most valuable type-strain genomes for metagenomic binning, comparative biology and taxonomic classification.</title>
        <authorList>
            <person name="Goeker M."/>
        </authorList>
    </citation>
    <scope>NUCLEOTIDE SEQUENCE [LARGE SCALE GENOMIC DNA]</scope>
    <source>
        <strain evidence="6 7">DSM 45934</strain>
    </source>
</reference>